<dbReference type="AlphaFoldDB" id="A0AAV7U018"/>
<sequence>MLGGFPSALGKRELRTLRQREGLDRRQTSIPCAIIKEFVMEAGRKRHAGSWADLRMTSPRGAGPLISLQTQVEKQAMVLRETCERSFPSANTKLESGREQMWMTQTEGSGDCVRQGL</sequence>
<dbReference type="Proteomes" id="UP001066276">
    <property type="component" value="Chromosome 3_2"/>
</dbReference>
<evidence type="ECO:0000313" key="1">
    <source>
        <dbReference type="EMBL" id="KAJ1181434.1"/>
    </source>
</evidence>
<keyword evidence="2" id="KW-1185">Reference proteome</keyword>
<comment type="caution">
    <text evidence="1">The sequence shown here is derived from an EMBL/GenBank/DDBJ whole genome shotgun (WGS) entry which is preliminary data.</text>
</comment>
<organism evidence="1 2">
    <name type="scientific">Pleurodeles waltl</name>
    <name type="common">Iberian ribbed newt</name>
    <dbReference type="NCBI Taxonomy" id="8319"/>
    <lineage>
        <taxon>Eukaryota</taxon>
        <taxon>Metazoa</taxon>
        <taxon>Chordata</taxon>
        <taxon>Craniata</taxon>
        <taxon>Vertebrata</taxon>
        <taxon>Euteleostomi</taxon>
        <taxon>Amphibia</taxon>
        <taxon>Batrachia</taxon>
        <taxon>Caudata</taxon>
        <taxon>Salamandroidea</taxon>
        <taxon>Salamandridae</taxon>
        <taxon>Pleurodelinae</taxon>
        <taxon>Pleurodeles</taxon>
    </lineage>
</organism>
<accession>A0AAV7U018</accession>
<name>A0AAV7U018_PLEWA</name>
<gene>
    <name evidence="1" type="ORF">NDU88_006641</name>
</gene>
<dbReference type="EMBL" id="JANPWB010000006">
    <property type="protein sequence ID" value="KAJ1181434.1"/>
    <property type="molecule type" value="Genomic_DNA"/>
</dbReference>
<evidence type="ECO:0000313" key="2">
    <source>
        <dbReference type="Proteomes" id="UP001066276"/>
    </source>
</evidence>
<protein>
    <submittedName>
        <fullName evidence="1">Uncharacterized protein</fullName>
    </submittedName>
</protein>
<reference evidence="1" key="1">
    <citation type="journal article" date="2022" name="bioRxiv">
        <title>Sequencing and chromosome-scale assembly of the giantPleurodeles waltlgenome.</title>
        <authorList>
            <person name="Brown T."/>
            <person name="Elewa A."/>
            <person name="Iarovenko S."/>
            <person name="Subramanian E."/>
            <person name="Araus A.J."/>
            <person name="Petzold A."/>
            <person name="Susuki M."/>
            <person name="Suzuki K.-i.T."/>
            <person name="Hayashi T."/>
            <person name="Toyoda A."/>
            <person name="Oliveira C."/>
            <person name="Osipova E."/>
            <person name="Leigh N.D."/>
            <person name="Simon A."/>
            <person name="Yun M.H."/>
        </authorList>
    </citation>
    <scope>NUCLEOTIDE SEQUENCE</scope>
    <source>
        <strain evidence="1">20211129_DDA</strain>
        <tissue evidence="1">Liver</tissue>
    </source>
</reference>
<proteinExistence type="predicted"/>